<reference evidence="1 2" key="2">
    <citation type="submission" date="2012-02" db="EMBL/GenBank/DDBJ databases">
        <title>Improved High-Quality Draft sequence of Eubacterium cellulosolvens 6.</title>
        <authorList>
            <consortium name="US DOE Joint Genome Institute"/>
            <person name="Lucas S."/>
            <person name="Han J."/>
            <person name="Lapidus A."/>
            <person name="Cheng J.-F."/>
            <person name="Goodwin L."/>
            <person name="Pitluck S."/>
            <person name="Peters L."/>
            <person name="Mikhailova N."/>
            <person name="Gu W."/>
            <person name="Detter J.C."/>
            <person name="Han C."/>
            <person name="Tapia R."/>
            <person name="Land M."/>
            <person name="Hauser L."/>
            <person name="Kyrpides N."/>
            <person name="Ivanova N."/>
            <person name="Pagani I."/>
            <person name="Johnson E."/>
            <person name="Mukhopadhyay B."/>
            <person name="Anderson I."/>
            <person name="Woyke T."/>
        </authorList>
    </citation>
    <scope>NUCLEOTIDE SEQUENCE [LARGE SCALE GENOMIC DNA]</scope>
    <source>
        <strain evidence="1 2">6</strain>
    </source>
</reference>
<dbReference type="EMBL" id="CM001487">
    <property type="protein sequence ID" value="EIM56079.1"/>
    <property type="molecule type" value="Genomic_DNA"/>
</dbReference>
<dbReference type="InterPro" id="IPR031344">
    <property type="entry name" value="DUF5104"/>
</dbReference>
<name>I5AQK6_EUBC6</name>
<dbReference type="Pfam" id="PF17117">
    <property type="entry name" value="DUF5104"/>
    <property type="match status" value="1"/>
</dbReference>
<evidence type="ECO:0000313" key="1">
    <source>
        <dbReference type="EMBL" id="EIM56079.1"/>
    </source>
</evidence>
<organism evidence="1 2">
    <name type="scientific">Eubacterium cellulosolvens (strain ATCC 43171 / JCM 9499 / 6)</name>
    <name type="common">Cillobacterium cellulosolvens</name>
    <dbReference type="NCBI Taxonomy" id="633697"/>
    <lineage>
        <taxon>Bacteria</taxon>
        <taxon>Bacillati</taxon>
        <taxon>Bacillota</taxon>
        <taxon>Clostridia</taxon>
        <taxon>Eubacteriales</taxon>
        <taxon>Eubacteriaceae</taxon>
        <taxon>Eubacterium</taxon>
    </lineage>
</organism>
<dbReference type="Gene3D" id="3.10.450.50">
    <property type="match status" value="1"/>
</dbReference>
<sequence length="279" mass="32545">MLSDARNRIKHVIRSASSSWAESGVDVDKDMDAFIKALDKHDKKALKKCFSSYVQKNDKELDQEIDELFAAYPGPTDSWKWSMDSTQSYSSASDEAREYVTHTAILKSHGKNYYIYIEYTEGEFAGKDRYGICCVDFTTPEVQAAYSDQRFDLTSYRGCDSWEGEERYKLHVTIDHKGEYLTCRILNAETIFTSSEKYYSYKDFLNFVNDNQSINDLRQKFGNENASREYLEDVYYKVNDGENLYVRISLRPMAGNEIMRLDLVDEDNYVRKLFVDIKE</sequence>
<dbReference type="Proteomes" id="UP000005753">
    <property type="component" value="Chromosome"/>
</dbReference>
<dbReference type="AlphaFoldDB" id="I5AQK6"/>
<reference evidence="1 2" key="1">
    <citation type="submission" date="2010-08" db="EMBL/GenBank/DDBJ databases">
        <authorList>
            <consortium name="US DOE Joint Genome Institute (JGI-PGF)"/>
            <person name="Lucas S."/>
            <person name="Copeland A."/>
            <person name="Lapidus A."/>
            <person name="Cheng J.-F."/>
            <person name="Bruce D."/>
            <person name="Goodwin L."/>
            <person name="Pitluck S."/>
            <person name="Land M.L."/>
            <person name="Hauser L."/>
            <person name="Chang Y.-J."/>
            <person name="Anderson I.J."/>
            <person name="Johnson E."/>
            <person name="Mulhopadhyay B."/>
            <person name="Kyrpides N."/>
            <person name="Woyke T.J."/>
        </authorList>
    </citation>
    <scope>NUCLEOTIDE SEQUENCE [LARGE SCALE GENOMIC DNA]</scope>
    <source>
        <strain evidence="1 2">6</strain>
    </source>
</reference>
<protein>
    <submittedName>
        <fullName evidence="1">Uncharacterized protein</fullName>
    </submittedName>
</protein>
<evidence type="ECO:0000313" key="2">
    <source>
        <dbReference type="Proteomes" id="UP000005753"/>
    </source>
</evidence>
<proteinExistence type="predicted"/>
<keyword evidence="2" id="KW-1185">Reference proteome</keyword>
<dbReference type="HOGENOM" id="CLU_905361_0_0_9"/>
<dbReference type="STRING" id="633697.EubceDRAFT1_0219"/>
<gene>
    <name evidence="1" type="ORF">EubceDRAFT1_0219</name>
</gene>
<accession>I5AQK6</accession>